<name>A0A813G874_POLGL</name>
<evidence type="ECO:0000256" key="1">
    <source>
        <dbReference type="ARBA" id="ARBA00004496"/>
    </source>
</evidence>
<keyword evidence="5" id="KW-0507">mRNA processing</keyword>
<keyword evidence="4" id="KW-0963">Cytoplasm</keyword>
<dbReference type="GO" id="GO:0008017">
    <property type="term" value="F:microtubule binding"/>
    <property type="evidence" value="ECO:0007669"/>
    <property type="project" value="TreeGrafter"/>
</dbReference>
<comment type="caution">
    <text evidence="9">The sequence shown here is derived from an EMBL/GenBank/DDBJ whole genome shotgun (WGS) entry which is preliminary data.</text>
</comment>
<evidence type="ECO:0000256" key="7">
    <source>
        <dbReference type="ARBA" id="ARBA00023187"/>
    </source>
</evidence>
<comment type="subcellular location">
    <subcellularLocation>
        <location evidence="1">Cytoplasm</location>
    </subcellularLocation>
</comment>
<dbReference type="EMBL" id="CAJNNV010027694">
    <property type="protein sequence ID" value="CAE8621280.1"/>
    <property type="molecule type" value="Genomic_DNA"/>
</dbReference>
<reference evidence="9" key="1">
    <citation type="submission" date="2021-02" db="EMBL/GenBank/DDBJ databases">
        <authorList>
            <person name="Dougan E. K."/>
            <person name="Rhodes N."/>
            <person name="Thang M."/>
            <person name="Chan C."/>
        </authorList>
    </citation>
    <scope>NUCLEOTIDE SEQUENCE</scope>
</reference>
<evidence type="ECO:0000256" key="4">
    <source>
        <dbReference type="ARBA" id="ARBA00022490"/>
    </source>
</evidence>
<dbReference type="OrthoDB" id="147332at2759"/>
<dbReference type="OMA" id="MPCDKCE"/>
<evidence type="ECO:0000256" key="3">
    <source>
        <dbReference type="ARBA" id="ARBA00018615"/>
    </source>
</evidence>
<evidence type="ECO:0000256" key="2">
    <source>
        <dbReference type="ARBA" id="ARBA00009021"/>
    </source>
</evidence>
<evidence type="ECO:0000256" key="8">
    <source>
        <dbReference type="ARBA" id="ARBA00032518"/>
    </source>
</evidence>
<dbReference type="PANTHER" id="PTHR11805">
    <property type="entry name" value="CYSTEINE-RICH PDZ-BINDING PROTEIN"/>
    <property type="match status" value="1"/>
</dbReference>
<keyword evidence="7" id="KW-0508">mRNA splicing</keyword>
<dbReference type="GO" id="GO:0006397">
    <property type="term" value="P:mRNA processing"/>
    <property type="evidence" value="ECO:0007669"/>
    <property type="project" value="UniProtKB-KW"/>
</dbReference>
<accession>A0A813G874</accession>
<dbReference type="InterPro" id="IPR019367">
    <property type="entry name" value="PDZ-binding_CRIPT"/>
</dbReference>
<dbReference type="GO" id="GO:0005681">
    <property type="term" value="C:spliceosomal complex"/>
    <property type="evidence" value="ECO:0007669"/>
    <property type="project" value="UniProtKB-KW"/>
</dbReference>
<evidence type="ECO:0000256" key="5">
    <source>
        <dbReference type="ARBA" id="ARBA00022664"/>
    </source>
</evidence>
<keyword evidence="6" id="KW-0747">Spliceosome</keyword>
<keyword evidence="10" id="KW-1185">Reference proteome</keyword>
<gene>
    <name evidence="9" type="ORF">PGLA1383_LOCUS38800</name>
</gene>
<dbReference type="Proteomes" id="UP000654075">
    <property type="component" value="Unassembled WGS sequence"/>
</dbReference>
<dbReference type="GO" id="GO:0008380">
    <property type="term" value="P:RNA splicing"/>
    <property type="evidence" value="ECO:0007669"/>
    <property type="project" value="UniProtKB-KW"/>
</dbReference>
<evidence type="ECO:0000313" key="9">
    <source>
        <dbReference type="EMBL" id="CAE8621280.1"/>
    </source>
</evidence>
<evidence type="ECO:0000313" key="10">
    <source>
        <dbReference type="Proteomes" id="UP000654075"/>
    </source>
</evidence>
<comment type="similarity">
    <text evidence="2">Belongs to the CRIPT family.</text>
</comment>
<dbReference type="Pfam" id="PF10235">
    <property type="entry name" value="Cript"/>
    <property type="match status" value="1"/>
</dbReference>
<sequence length="104" mass="11194">MVCAKCEKKLAKLANPDVWRDGGRNNTSSSSKTGGRIIGQNMLLKNKGGFSVGKANPYSSKCKHCKCALHQQGEYCSQCAYTRGLCAMCGKAIVDVSMHLMSTT</sequence>
<dbReference type="AlphaFoldDB" id="A0A813G874"/>
<organism evidence="9 10">
    <name type="scientific">Polarella glacialis</name>
    <name type="common">Dinoflagellate</name>
    <dbReference type="NCBI Taxonomy" id="89957"/>
    <lineage>
        <taxon>Eukaryota</taxon>
        <taxon>Sar</taxon>
        <taxon>Alveolata</taxon>
        <taxon>Dinophyceae</taxon>
        <taxon>Suessiales</taxon>
        <taxon>Suessiaceae</taxon>
        <taxon>Polarella</taxon>
    </lineage>
</organism>
<proteinExistence type="inferred from homology"/>
<dbReference type="PANTHER" id="PTHR11805:SF1">
    <property type="entry name" value="CYSTEINE-RICH PDZ-BINDING PROTEIN"/>
    <property type="match status" value="1"/>
</dbReference>
<protein>
    <recommendedName>
        <fullName evidence="3">Cysteine-rich PDZ-binding protein</fullName>
    </recommendedName>
    <alternativeName>
        <fullName evidence="8">Cysteine-rich interactor of PDZ three</fullName>
    </alternativeName>
</protein>
<evidence type="ECO:0000256" key="6">
    <source>
        <dbReference type="ARBA" id="ARBA00022728"/>
    </source>
</evidence>
<dbReference type="GO" id="GO:0031122">
    <property type="term" value="P:cytoplasmic microtubule organization"/>
    <property type="evidence" value="ECO:0007669"/>
    <property type="project" value="TreeGrafter"/>
</dbReference>
<dbReference type="GO" id="GO:0005737">
    <property type="term" value="C:cytoplasm"/>
    <property type="evidence" value="ECO:0007669"/>
    <property type="project" value="UniProtKB-SubCell"/>
</dbReference>